<name>A0A0L7LTP0_OPEBR</name>
<gene>
    <name evidence="2" type="ORF">OBRU01_00950</name>
</gene>
<dbReference type="EMBL" id="JTDY01000106">
    <property type="protein sequence ID" value="KOB78830.1"/>
    <property type="molecule type" value="Genomic_DNA"/>
</dbReference>
<keyword evidence="2" id="KW-0670">Pyruvate</keyword>
<evidence type="ECO:0000313" key="2">
    <source>
        <dbReference type="EMBL" id="KOB78830.1"/>
    </source>
</evidence>
<dbReference type="Proteomes" id="UP000037510">
    <property type="component" value="Unassembled WGS sequence"/>
</dbReference>
<comment type="caution">
    <text evidence="2">The sequence shown here is derived from an EMBL/GenBank/DDBJ whole genome shotgun (WGS) entry which is preliminary data.</text>
</comment>
<evidence type="ECO:0000256" key="1">
    <source>
        <dbReference type="SAM" id="Phobius"/>
    </source>
</evidence>
<proteinExistence type="predicted"/>
<organism evidence="2 3">
    <name type="scientific">Operophtera brumata</name>
    <name type="common">Winter moth</name>
    <name type="synonym">Phalaena brumata</name>
    <dbReference type="NCBI Taxonomy" id="104452"/>
    <lineage>
        <taxon>Eukaryota</taxon>
        <taxon>Metazoa</taxon>
        <taxon>Ecdysozoa</taxon>
        <taxon>Arthropoda</taxon>
        <taxon>Hexapoda</taxon>
        <taxon>Insecta</taxon>
        <taxon>Pterygota</taxon>
        <taxon>Neoptera</taxon>
        <taxon>Endopterygota</taxon>
        <taxon>Lepidoptera</taxon>
        <taxon>Glossata</taxon>
        <taxon>Ditrysia</taxon>
        <taxon>Geometroidea</taxon>
        <taxon>Geometridae</taxon>
        <taxon>Larentiinae</taxon>
        <taxon>Operophtera</taxon>
    </lineage>
</organism>
<accession>A0A0L7LTP0</accession>
<protein>
    <submittedName>
        <fullName evidence="2">Putative phosphoenolpyruvate synthase</fullName>
    </submittedName>
</protein>
<keyword evidence="1" id="KW-1133">Transmembrane helix</keyword>
<evidence type="ECO:0000313" key="3">
    <source>
        <dbReference type="Proteomes" id="UP000037510"/>
    </source>
</evidence>
<keyword evidence="3" id="KW-1185">Reference proteome</keyword>
<dbReference type="AlphaFoldDB" id="A0A0L7LTP0"/>
<sequence length="238" mass="27472">MDMLDVLLQAGLITAALVAYLLVFRRETPKRGNYKEPGWNYPLKLLYARYAVTQWKRKLRRTETNEWPNPVPIANTEGWDAVSVRATAPDGTTVLLGARMLYKRQLLSEINVHHYQHGWSANGLKFQVLEPERRMRITYNGLLTRDDGTTQHVRLNLIGQKSDGGWLQFGSMQGRFESYDEEGVTDRSVYLQTRGLKERSWAPQGYKELRRSVRITVSSVDGTVVHLRCLSYRNVLMQ</sequence>
<feature type="transmembrane region" description="Helical" evidence="1">
    <location>
        <begin position="6"/>
        <end position="24"/>
    </location>
</feature>
<keyword evidence="1" id="KW-0812">Transmembrane</keyword>
<reference evidence="2 3" key="1">
    <citation type="journal article" date="2015" name="Genome Biol. Evol.">
        <title>The genome of winter moth (Operophtera brumata) provides a genomic perspective on sexual dimorphism and phenology.</title>
        <authorList>
            <person name="Derks M.F."/>
            <person name="Smit S."/>
            <person name="Salis L."/>
            <person name="Schijlen E."/>
            <person name="Bossers A."/>
            <person name="Mateman C."/>
            <person name="Pijl A.S."/>
            <person name="de Ridder D."/>
            <person name="Groenen M.A."/>
            <person name="Visser M.E."/>
            <person name="Megens H.J."/>
        </authorList>
    </citation>
    <scope>NUCLEOTIDE SEQUENCE [LARGE SCALE GENOMIC DNA]</scope>
    <source>
        <strain evidence="2">WM2013NL</strain>
        <tissue evidence="2">Head and thorax</tissue>
    </source>
</reference>
<keyword evidence="1" id="KW-0472">Membrane</keyword>